<dbReference type="Proteomes" id="UP000822688">
    <property type="component" value="Chromosome 1"/>
</dbReference>
<dbReference type="EMBL" id="CM026421">
    <property type="protein sequence ID" value="KAG0593399.1"/>
    <property type="molecule type" value="Genomic_DNA"/>
</dbReference>
<reference evidence="2" key="1">
    <citation type="submission" date="2020-06" db="EMBL/GenBank/DDBJ databases">
        <title>WGS assembly of Ceratodon purpureus strain R40.</title>
        <authorList>
            <person name="Carey S.B."/>
            <person name="Jenkins J."/>
            <person name="Shu S."/>
            <person name="Lovell J.T."/>
            <person name="Sreedasyam A."/>
            <person name="Maumus F."/>
            <person name="Tiley G.P."/>
            <person name="Fernandez-Pozo N."/>
            <person name="Barry K."/>
            <person name="Chen C."/>
            <person name="Wang M."/>
            <person name="Lipzen A."/>
            <person name="Daum C."/>
            <person name="Saski C.A."/>
            <person name="Payton A.C."/>
            <person name="Mcbreen J.C."/>
            <person name="Conrad R.E."/>
            <person name="Kollar L.M."/>
            <person name="Olsson S."/>
            <person name="Huttunen S."/>
            <person name="Landis J.B."/>
            <person name="Wickett N.J."/>
            <person name="Johnson M.G."/>
            <person name="Rensing S.A."/>
            <person name="Grimwood J."/>
            <person name="Schmutz J."/>
            <person name="Mcdaniel S.F."/>
        </authorList>
    </citation>
    <scope>NUCLEOTIDE SEQUENCE</scope>
    <source>
        <strain evidence="2">R40</strain>
    </source>
</reference>
<evidence type="ECO:0000313" key="3">
    <source>
        <dbReference type="Proteomes" id="UP000822688"/>
    </source>
</evidence>
<dbReference type="AlphaFoldDB" id="A0A8T0JES7"/>
<name>A0A8T0JES7_CERPU</name>
<proteinExistence type="predicted"/>
<feature type="compositionally biased region" description="Low complexity" evidence="1">
    <location>
        <begin position="12"/>
        <end position="25"/>
    </location>
</feature>
<protein>
    <submittedName>
        <fullName evidence="2">Uncharacterized protein</fullName>
    </submittedName>
</protein>
<evidence type="ECO:0000313" key="2">
    <source>
        <dbReference type="EMBL" id="KAG0593399.1"/>
    </source>
</evidence>
<evidence type="ECO:0000256" key="1">
    <source>
        <dbReference type="SAM" id="MobiDB-lite"/>
    </source>
</evidence>
<feature type="region of interest" description="Disordered" evidence="1">
    <location>
        <begin position="12"/>
        <end position="32"/>
    </location>
</feature>
<gene>
    <name evidence="2" type="ORF">KC19_1G326800</name>
</gene>
<comment type="caution">
    <text evidence="2">The sequence shown here is derived from an EMBL/GenBank/DDBJ whole genome shotgun (WGS) entry which is preliminary data.</text>
</comment>
<keyword evidence="3" id="KW-1185">Reference proteome</keyword>
<sequence length="185" mass="20705">LSPKLSCALPSLSSLATTPSPSTTSQMTNLSSPQRTTISVRNLFRSVDGSICFRNQNRSLCVDWRIGVNWWRYGRPELSRTLFREEGISFGLCPTGSDMSLRERSSIDLTAFAFPFLFLYNGVASSITTLQKYLVTWCCYSSSIHQVTPPVRVSTALSVTRLRGFLFGCFHILFMCDFVQKGSLT</sequence>
<feature type="non-terminal residue" evidence="2">
    <location>
        <position position="1"/>
    </location>
</feature>
<accession>A0A8T0JES7</accession>
<organism evidence="2 3">
    <name type="scientific">Ceratodon purpureus</name>
    <name type="common">Fire moss</name>
    <name type="synonym">Dicranum purpureum</name>
    <dbReference type="NCBI Taxonomy" id="3225"/>
    <lineage>
        <taxon>Eukaryota</taxon>
        <taxon>Viridiplantae</taxon>
        <taxon>Streptophyta</taxon>
        <taxon>Embryophyta</taxon>
        <taxon>Bryophyta</taxon>
        <taxon>Bryophytina</taxon>
        <taxon>Bryopsida</taxon>
        <taxon>Dicranidae</taxon>
        <taxon>Pseudoditrichales</taxon>
        <taxon>Ditrichaceae</taxon>
        <taxon>Ceratodon</taxon>
    </lineage>
</organism>